<dbReference type="SUPFAM" id="SSF69572">
    <property type="entry name" value="Activating enzymes of the ubiquitin-like proteins"/>
    <property type="match status" value="2"/>
</dbReference>
<dbReference type="GO" id="GO:0004839">
    <property type="term" value="F:ubiquitin activating enzyme activity"/>
    <property type="evidence" value="ECO:0007669"/>
    <property type="project" value="UniProtKB-EC"/>
</dbReference>
<dbReference type="Gene3D" id="3.50.50.80">
    <property type="entry name" value="Ubiquitin-activating enzyme E1, inactive adenylation domain, subdomain 1"/>
    <property type="match status" value="1"/>
</dbReference>
<dbReference type="CDD" id="cd01490">
    <property type="entry name" value="Ube1_repeat2"/>
    <property type="match status" value="1"/>
</dbReference>
<dbReference type="EMBL" id="HBFA01023018">
    <property type="protein sequence ID" value="CAD8673270.1"/>
    <property type="molecule type" value="Transcribed_RNA"/>
</dbReference>
<keyword evidence="8 12" id="KW-0547">Nucleotide-binding</keyword>
<evidence type="ECO:0000256" key="4">
    <source>
        <dbReference type="ARBA" id="ARBA00005673"/>
    </source>
</evidence>
<dbReference type="InterPro" id="IPR018075">
    <property type="entry name" value="UBQ-activ_enz_E1"/>
</dbReference>
<dbReference type="AlphaFoldDB" id="A0A7S0RC07"/>
<keyword evidence="10 12" id="KW-0067">ATP-binding</keyword>
<evidence type="ECO:0000256" key="13">
    <source>
        <dbReference type="SAM" id="MobiDB-lite"/>
    </source>
</evidence>
<name>A0A7S0RC07_9CHLO</name>
<dbReference type="GO" id="GO:0005737">
    <property type="term" value="C:cytoplasm"/>
    <property type="evidence" value="ECO:0007669"/>
    <property type="project" value="TreeGrafter"/>
</dbReference>
<dbReference type="PROSITE" id="PS00865">
    <property type="entry name" value="UBIQUITIN_ACTIVAT_2"/>
    <property type="match status" value="1"/>
</dbReference>
<dbReference type="NCBIfam" id="TIGR01408">
    <property type="entry name" value="Ube1"/>
    <property type="match status" value="1"/>
</dbReference>
<dbReference type="GO" id="GO:0006511">
    <property type="term" value="P:ubiquitin-dependent protein catabolic process"/>
    <property type="evidence" value="ECO:0007669"/>
    <property type="project" value="TreeGrafter"/>
</dbReference>
<evidence type="ECO:0000256" key="3">
    <source>
        <dbReference type="ARBA" id="ARBA00004906"/>
    </source>
</evidence>
<dbReference type="Gene3D" id="2.40.30.180">
    <property type="entry name" value="Ubiquitin-activating enzyme E1, FCCH domain"/>
    <property type="match status" value="1"/>
</dbReference>
<organism evidence="15">
    <name type="scientific">Pyramimonas obovata</name>
    <dbReference type="NCBI Taxonomy" id="1411642"/>
    <lineage>
        <taxon>Eukaryota</taxon>
        <taxon>Viridiplantae</taxon>
        <taxon>Chlorophyta</taxon>
        <taxon>Pyramimonadophyceae</taxon>
        <taxon>Pyramimonadales</taxon>
        <taxon>Pyramimonadaceae</taxon>
        <taxon>Pyramimonas</taxon>
        <taxon>Pyramimonas incertae sedis</taxon>
    </lineage>
</organism>
<evidence type="ECO:0000256" key="11">
    <source>
        <dbReference type="PROSITE-ProRule" id="PRU10132"/>
    </source>
</evidence>
<evidence type="ECO:0000256" key="1">
    <source>
        <dbReference type="ARBA" id="ARBA00000488"/>
    </source>
</evidence>
<dbReference type="Pfam" id="PF09358">
    <property type="entry name" value="E1_UFD"/>
    <property type="match status" value="1"/>
</dbReference>
<reference evidence="15" key="1">
    <citation type="submission" date="2021-01" db="EMBL/GenBank/DDBJ databases">
        <authorList>
            <person name="Corre E."/>
            <person name="Pelletier E."/>
            <person name="Niang G."/>
            <person name="Scheremetjew M."/>
            <person name="Finn R."/>
            <person name="Kale V."/>
            <person name="Holt S."/>
            <person name="Cochrane G."/>
            <person name="Meng A."/>
            <person name="Brown T."/>
            <person name="Cohen L."/>
        </authorList>
    </citation>
    <scope>NUCLEOTIDE SEQUENCE</scope>
    <source>
        <strain evidence="15">CCMP722</strain>
    </source>
</reference>
<proteinExistence type="inferred from homology"/>
<dbReference type="InterPro" id="IPR045886">
    <property type="entry name" value="ThiF/MoeB/HesA"/>
</dbReference>
<evidence type="ECO:0000256" key="10">
    <source>
        <dbReference type="ARBA" id="ARBA00022840"/>
    </source>
</evidence>
<dbReference type="InterPro" id="IPR038252">
    <property type="entry name" value="UBA_E1_C_sf"/>
</dbReference>
<keyword evidence="7 12" id="KW-0436">Ligase</keyword>
<sequence length="1042" mass="115126">MQSGKRKAAESEVAPQESANKATRHAPTNTMSSADVKIDEDLHSRQLAVYGRETFRRLVGADVLIVGLRGLGVECAKNIVLAGVKGLTIQDTGLVELKDLGAQFYLKEDDVGKNRAEACAARLQELNTAVNVTVHNEPITEEFLPKFQAVLFTETKVSEAIKWNDFCHSHNPPIPFIRADVRGVFGSVFCDFGPSFTVTDLDGEEPHKAIIASISNENPAFVTCVDDERLEFDDGEMVSFSEIKGMDGLNKYGPVKVKNVKVHSFHVEVDTSSMGTYERGGIAVQVKMPVEKKYKTLRESIAEPGEFLLSDFSKFDRPPKLHICFQALDKFQEEEGHLPRPGDAGDAAKLLALVKAVNAASKEPVEEIEESLVTMLAYGASGELSPMAAMFGGLVGQELVKACTGKFQPLNQYFYFDSAESLPKEFPLAAAEYQPVGSRYDSQIAVFGQTLQAKIAKLKVFLVGAGALGCELIKNFALMGIACDGGSVTLTDDDVIEKSNLSRQFLFRDWDLKQPKSTAAAKAALAINPALAVQAQCNRVSPDTEMVFDDDFWGNLDVVVNALDNVNARLYVDSRCVYFCKPLLESGTLGTKCNTQMVIPALTENYGASRDPPEKQAPMCTLHSFPFIIDHCLTWARSEFEGSLEKTPSEGNKYLTNPEAFIAEVKKTGDATAKEAVERVLDVLVETRCLTYEACVEWARKYFQEYFHNRIAQLVFTFPEDVRTSQGALFWSAPKRFPKVLNFDTSDPVHLQFIRAAANLKAEVHGLAKPGVSDAELAAMISAIKIEPFVPKTGVTIETDPKADKKAPTASADDETLIAGLVDRLVGGAGQLVGSYKLAPVEFEKDDDTNFHMDFISACANLRARNYDIPEVDKLQAKLIAGRIIPAIATTTAMSTGLVCLEMYKLLQDAPMEAYRNTFANLALPLFAMAEPISSKKITYNDLEWTLWDRWIMEGDLTVQELLNWFEERKLTAYSVSCGQSLIYNNFFAKHKERLGRKLSELVVEIAKLEIPAKRRHFDIVVAVEDEEGEDLDVPLVSIRFR</sequence>
<dbReference type="UniPathway" id="UPA00143"/>
<dbReference type="PRINTS" id="PR01849">
    <property type="entry name" value="UBIQUITINACT"/>
</dbReference>
<dbReference type="PANTHER" id="PTHR10953">
    <property type="entry name" value="UBIQUITIN-ACTIVATING ENZYME E1"/>
    <property type="match status" value="1"/>
</dbReference>
<feature type="compositionally biased region" description="Polar residues" evidence="13">
    <location>
        <begin position="17"/>
        <end position="33"/>
    </location>
</feature>
<dbReference type="FunFam" id="3.40.50.720:FF:000015">
    <property type="entry name" value="Ubiquitin-activating enzyme E1 1"/>
    <property type="match status" value="1"/>
</dbReference>
<dbReference type="GO" id="GO:0006974">
    <property type="term" value="P:DNA damage response"/>
    <property type="evidence" value="ECO:0007669"/>
    <property type="project" value="TreeGrafter"/>
</dbReference>
<evidence type="ECO:0000256" key="12">
    <source>
        <dbReference type="RuleBase" id="RU000519"/>
    </source>
</evidence>
<feature type="region of interest" description="Disordered" evidence="13">
    <location>
        <begin position="1"/>
        <end position="37"/>
    </location>
</feature>
<dbReference type="InterPro" id="IPR019572">
    <property type="entry name" value="UBA_E1_SCCH"/>
</dbReference>
<feature type="domain" description="Ubiquitin-activating enzyme E1 C-terminal" evidence="14">
    <location>
        <begin position="915"/>
        <end position="1037"/>
    </location>
</feature>
<protein>
    <recommendedName>
        <fullName evidence="6">E1 ubiquitin-activating enzyme</fullName>
        <ecNumber evidence="6">6.2.1.45</ecNumber>
    </recommendedName>
</protein>
<evidence type="ECO:0000256" key="2">
    <source>
        <dbReference type="ARBA" id="ARBA00002457"/>
    </source>
</evidence>
<dbReference type="InterPro" id="IPR042449">
    <property type="entry name" value="Ub-E1_IAD_1"/>
</dbReference>
<dbReference type="EC" id="6.2.1.45" evidence="6"/>
<dbReference type="InterPro" id="IPR000011">
    <property type="entry name" value="UBQ/SUMO-activ_enz_E1-like"/>
</dbReference>
<feature type="active site" description="Glycyl thioester intermediate" evidence="11">
    <location>
        <position position="620"/>
    </location>
</feature>
<dbReference type="InterPro" id="IPR033127">
    <property type="entry name" value="UBQ-activ_enz_E1_Cys_AS"/>
</dbReference>
<dbReference type="Pfam" id="PF00899">
    <property type="entry name" value="ThiF"/>
    <property type="match status" value="2"/>
</dbReference>
<comment type="catalytic activity">
    <reaction evidence="1">
        <text>ATP + ubiquitin + [E1 ubiquitin-activating enzyme]-L-cysteine = AMP + diphosphate + S-ubiquitinyl-[E1 ubiquitin-activating enzyme]-L-cysteine.</text>
        <dbReference type="EC" id="6.2.1.45"/>
    </reaction>
</comment>
<dbReference type="SMART" id="SM00985">
    <property type="entry name" value="UBA_e1_C"/>
    <property type="match status" value="1"/>
</dbReference>
<dbReference type="FunFam" id="3.40.50.12550:FF:000001">
    <property type="entry name" value="Ubiquitin-activating enzyme E1 1"/>
    <property type="match status" value="1"/>
</dbReference>
<dbReference type="GO" id="GO:0005634">
    <property type="term" value="C:nucleus"/>
    <property type="evidence" value="ECO:0007669"/>
    <property type="project" value="TreeGrafter"/>
</dbReference>
<comment type="subunit">
    <text evidence="5">Monomer.</text>
</comment>
<dbReference type="Gene3D" id="3.40.50.720">
    <property type="entry name" value="NAD(P)-binding Rossmann-like Domain"/>
    <property type="match status" value="1"/>
</dbReference>
<accession>A0A7S0RC07</accession>
<dbReference type="FunFam" id="3.10.290.60:FF:000001">
    <property type="entry name" value="Ubiquitin-activating enzyme E1 2"/>
    <property type="match status" value="1"/>
</dbReference>
<dbReference type="Gene3D" id="3.40.50.12550">
    <property type="entry name" value="Ubiquitin-activating enzyme E1, inactive adenylation domain, subdomain 2"/>
    <property type="match status" value="1"/>
</dbReference>
<dbReference type="CDD" id="cd01491">
    <property type="entry name" value="Ube1_repeat1"/>
    <property type="match status" value="1"/>
</dbReference>
<dbReference type="GO" id="GO:0005524">
    <property type="term" value="F:ATP binding"/>
    <property type="evidence" value="ECO:0007669"/>
    <property type="project" value="UniProtKB-KW"/>
</dbReference>
<dbReference type="InterPro" id="IPR000594">
    <property type="entry name" value="ThiF_NAD_FAD-bd"/>
</dbReference>
<evidence type="ECO:0000259" key="14">
    <source>
        <dbReference type="SMART" id="SM00985"/>
    </source>
</evidence>
<dbReference type="InterPro" id="IPR042302">
    <property type="entry name" value="E1_FCCH_sf"/>
</dbReference>
<evidence type="ECO:0000256" key="9">
    <source>
        <dbReference type="ARBA" id="ARBA00022786"/>
    </source>
</evidence>
<dbReference type="Gene3D" id="1.10.10.2660">
    <property type="entry name" value="Ubiquitin-activating enzyme E1, SCCH domain"/>
    <property type="match status" value="1"/>
</dbReference>
<evidence type="ECO:0000313" key="15">
    <source>
        <dbReference type="EMBL" id="CAD8673270.1"/>
    </source>
</evidence>
<dbReference type="PANTHER" id="PTHR10953:SF4">
    <property type="entry name" value="UBIQUITIN-ACTIVATING ENZYME E1 C-TERMINAL DOMAIN-CONTAINING PROTEIN"/>
    <property type="match status" value="1"/>
</dbReference>
<comment type="pathway">
    <text evidence="3">Protein modification; protein ubiquitination.</text>
</comment>
<dbReference type="GO" id="GO:0004842">
    <property type="term" value="F:ubiquitin-protein transferase activity"/>
    <property type="evidence" value="ECO:0007669"/>
    <property type="project" value="UniProtKB-ARBA"/>
</dbReference>
<keyword evidence="9 12" id="KW-0833">Ubl conjugation pathway</keyword>
<dbReference type="InterPro" id="IPR042063">
    <property type="entry name" value="Ubi_acti_E1_SCCH"/>
</dbReference>
<comment type="similarity">
    <text evidence="4 12">Belongs to the ubiquitin-activating E1 family.</text>
</comment>
<dbReference type="InterPro" id="IPR018965">
    <property type="entry name" value="Ub-activating_enz_E1_C"/>
</dbReference>
<evidence type="ECO:0000256" key="5">
    <source>
        <dbReference type="ARBA" id="ARBA00011245"/>
    </source>
</evidence>
<dbReference type="FunFam" id="2.40.30.180:FF:000001">
    <property type="entry name" value="ubiquitin-like modifier-activating enzyme 1"/>
    <property type="match status" value="1"/>
</dbReference>
<dbReference type="InterPro" id="IPR035985">
    <property type="entry name" value="Ubiquitin-activating_enz"/>
</dbReference>
<comment type="function">
    <text evidence="2">Activates ubiquitin by first adenylating its C-terminal glycine residue with ATP, and thereafter linking this residue to the side chain of a cysteine residue in E1, yielding a ubiquitin-E1 thioester and free AMP.</text>
</comment>
<dbReference type="Gene3D" id="3.10.290.60">
    <property type="entry name" value="Ubiquitin-activating enzyme E1, UFD domain"/>
    <property type="match status" value="1"/>
</dbReference>
<dbReference type="FunFam" id="1.10.10.2660:FF:000002">
    <property type="entry name" value="Ubiquitin-activating enzyme E1 2"/>
    <property type="match status" value="1"/>
</dbReference>
<dbReference type="FunFam" id="3.50.50.80:FF:000001">
    <property type="entry name" value="ubiquitin-like modifier-activating enzyme 1"/>
    <property type="match status" value="1"/>
</dbReference>
<evidence type="ECO:0000256" key="6">
    <source>
        <dbReference type="ARBA" id="ARBA00012990"/>
    </source>
</evidence>
<dbReference type="Pfam" id="PF10585">
    <property type="entry name" value="UBA_E1_SCCH"/>
    <property type="match status" value="1"/>
</dbReference>
<gene>
    <name evidence="15" type="ORF">POBO1169_LOCUS11702</name>
</gene>
<evidence type="ECO:0000256" key="8">
    <source>
        <dbReference type="ARBA" id="ARBA00022741"/>
    </source>
</evidence>
<evidence type="ECO:0000256" key="7">
    <source>
        <dbReference type="ARBA" id="ARBA00022598"/>
    </source>
</evidence>